<dbReference type="EMBL" id="CAJVQB010000145">
    <property type="protein sequence ID" value="CAG8470444.1"/>
    <property type="molecule type" value="Genomic_DNA"/>
</dbReference>
<keyword evidence="2" id="KW-1185">Reference proteome</keyword>
<sequence length="217" mass="25251">MNETALEILTHKPVKPAEVSLHVKNITNIVCSPNMKYIATWCPGNKLDILPSIYRWSITKGKLKFDKHYIIYDSINLDAKALISVSDTNHIILRVENFVEDSYNFEGWSNYIKSDVQLDAQVNEQDHEFDSLFKNKSFDKLIGSFYEEDSHYKHLEDTRIAECLNKTNLSYLQTYGKDLMNALMDPKKKKDDMNNKIVKKVNRQLNGINNNKFHSKN</sequence>
<evidence type="ECO:0000313" key="1">
    <source>
        <dbReference type="EMBL" id="CAG8470444.1"/>
    </source>
</evidence>
<organism evidence="1 2">
    <name type="scientific">Gigaspora margarita</name>
    <dbReference type="NCBI Taxonomy" id="4874"/>
    <lineage>
        <taxon>Eukaryota</taxon>
        <taxon>Fungi</taxon>
        <taxon>Fungi incertae sedis</taxon>
        <taxon>Mucoromycota</taxon>
        <taxon>Glomeromycotina</taxon>
        <taxon>Glomeromycetes</taxon>
        <taxon>Diversisporales</taxon>
        <taxon>Gigasporaceae</taxon>
        <taxon>Gigaspora</taxon>
    </lineage>
</organism>
<reference evidence="1 2" key="1">
    <citation type="submission" date="2021-06" db="EMBL/GenBank/DDBJ databases">
        <authorList>
            <person name="Kallberg Y."/>
            <person name="Tangrot J."/>
            <person name="Rosling A."/>
        </authorList>
    </citation>
    <scope>NUCLEOTIDE SEQUENCE [LARGE SCALE GENOMIC DNA]</scope>
    <source>
        <strain evidence="1 2">120-4 pot B 10/14</strain>
    </source>
</reference>
<name>A0ABM8VXD3_GIGMA</name>
<evidence type="ECO:0000313" key="2">
    <source>
        <dbReference type="Proteomes" id="UP000789901"/>
    </source>
</evidence>
<comment type="caution">
    <text evidence="1">The sequence shown here is derived from an EMBL/GenBank/DDBJ whole genome shotgun (WGS) entry which is preliminary data.</text>
</comment>
<accession>A0ABM8VXD3</accession>
<protein>
    <submittedName>
        <fullName evidence="1">12287_t:CDS:1</fullName>
    </submittedName>
</protein>
<proteinExistence type="predicted"/>
<gene>
    <name evidence="1" type="ORF">GMARGA_LOCUS749</name>
</gene>
<dbReference type="Proteomes" id="UP000789901">
    <property type="component" value="Unassembled WGS sequence"/>
</dbReference>